<dbReference type="Proteomes" id="UP000032361">
    <property type="component" value="Unassembled WGS sequence"/>
</dbReference>
<dbReference type="RefSeq" id="WP_044625043.1">
    <property type="nucleotide sequence ID" value="NZ_JTDV01000001.1"/>
</dbReference>
<dbReference type="Pfam" id="PF00535">
    <property type="entry name" value="Glycos_transf_2"/>
    <property type="match status" value="1"/>
</dbReference>
<dbReference type="STRING" id="1382798.PK35_02480"/>
<dbReference type="AlphaFoldDB" id="A0A0D7WA87"/>
<reference evidence="2 3" key="1">
    <citation type="journal article" date="2015" name="Antonie Van Leeuwenhoek">
        <title>Tamlana nanhaiensis sp. nov., isolated from surface seawater collected from the South China Sea.</title>
        <authorList>
            <person name="Liu X."/>
            <person name="Lai Q."/>
            <person name="Du Y."/>
            <person name="Li G."/>
            <person name="Sun F."/>
            <person name="Shao Z."/>
        </authorList>
    </citation>
    <scope>NUCLEOTIDE SEQUENCE [LARGE SCALE GENOMIC DNA]</scope>
    <source>
        <strain evidence="2 3">FHC16</strain>
    </source>
</reference>
<organism evidence="2 3">
    <name type="scientific">Neotamlana nanhaiensis</name>
    <dbReference type="NCBI Taxonomy" id="1382798"/>
    <lineage>
        <taxon>Bacteria</taxon>
        <taxon>Pseudomonadati</taxon>
        <taxon>Bacteroidota</taxon>
        <taxon>Flavobacteriia</taxon>
        <taxon>Flavobacteriales</taxon>
        <taxon>Flavobacteriaceae</taxon>
        <taxon>Neotamlana</taxon>
    </lineage>
</organism>
<feature type="domain" description="Glycosyltransferase 2-like" evidence="1">
    <location>
        <begin position="10"/>
        <end position="170"/>
    </location>
</feature>
<accession>A0A0D7WA87</accession>
<dbReference type="PANTHER" id="PTHR43179:SF7">
    <property type="entry name" value="RHAMNOSYLTRANSFERASE WBBL"/>
    <property type="match status" value="1"/>
</dbReference>
<name>A0A0D7WA87_9FLAO</name>
<proteinExistence type="predicted"/>
<sequence length="316" mass="36879">MEYYPKIDVSCIIINYNTAKYTFEAVKSIIDNNTAIDLTFEIIVIDNNSEKNDFEHLESQINILNSDCVKLIRSNFNHGFGGGNMLGVHYASNSRYYAFINNDTLQVTKNCLKLLRDFMLNTPNAGICSPQMLDENKNFRVTIDHFASLPREILKRAILEKLFPSKYLNRKTTYKSPQKVNYVQGSFMFIDALSFNKIGGFDTNLFLYYEESDLSLRLLKNLNKDTYLIPDAEYIHYKSKSIQRNINIKIEQKIALLYYIEKHHGWFAKKILNTHFVIRYFFSSLIKPKYWKLWLVLLAGAPLSLSLKQKQKINPL</sequence>
<dbReference type="PANTHER" id="PTHR43179">
    <property type="entry name" value="RHAMNOSYLTRANSFERASE WBBL"/>
    <property type="match status" value="1"/>
</dbReference>
<dbReference type="PATRIC" id="fig|1382798.3.peg.502"/>
<gene>
    <name evidence="2" type="ORF">PK35_02480</name>
</gene>
<dbReference type="InterPro" id="IPR001173">
    <property type="entry name" value="Glyco_trans_2-like"/>
</dbReference>
<dbReference type="Gene3D" id="3.90.550.10">
    <property type="entry name" value="Spore Coat Polysaccharide Biosynthesis Protein SpsA, Chain A"/>
    <property type="match status" value="1"/>
</dbReference>
<protein>
    <recommendedName>
        <fullName evidence="1">Glycosyltransferase 2-like domain-containing protein</fullName>
    </recommendedName>
</protein>
<dbReference type="EMBL" id="JTDV01000001">
    <property type="protein sequence ID" value="KJD34657.1"/>
    <property type="molecule type" value="Genomic_DNA"/>
</dbReference>
<dbReference type="SUPFAM" id="SSF53448">
    <property type="entry name" value="Nucleotide-diphospho-sugar transferases"/>
    <property type="match status" value="1"/>
</dbReference>
<evidence type="ECO:0000313" key="2">
    <source>
        <dbReference type="EMBL" id="KJD34657.1"/>
    </source>
</evidence>
<dbReference type="InterPro" id="IPR029044">
    <property type="entry name" value="Nucleotide-diphossugar_trans"/>
</dbReference>
<dbReference type="OrthoDB" id="9771846at2"/>
<evidence type="ECO:0000259" key="1">
    <source>
        <dbReference type="Pfam" id="PF00535"/>
    </source>
</evidence>
<evidence type="ECO:0000313" key="3">
    <source>
        <dbReference type="Proteomes" id="UP000032361"/>
    </source>
</evidence>
<keyword evidence="3" id="KW-1185">Reference proteome</keyword>
<dbReference type="CDD" id="cd04186">
    <property type="entry name" value="GT_2_like_c"/>
    <property type="match status" value="1"/>
</dbReference>
<comment type="caution">
    <text evidence="2">The sequence shown here is derived from an EMBL/GenBank/DDBJ whole genome shotgun (WGS) entry which is preliminary data.</text>
</comment>